<comment type="caution">
    <text evidence="3">The sequence shown here is derived from an EMBL/GenBank/DDBJ whole genome shotgun (WGS) entry which is preliminary data.</text>
</comment>
<evidence type="ECO:0000313" key="4">
    <source>
        <dbReference type="Proteomes" id="UP000774570"/>
    </source>
</evidence>
<keyword evidence="2" id="KW-1133">Transmembrane helix</keyword>
<dbReference type="EMBL" id="JAIBOA010000004">
    <property type="protein sequence ID" value="MBW8482472.1"/>
    <property type="molecule type" value="Genomic_DNA"/>
</dbReference>
<dbReference type="PANTHER" id="PTHR38441:SF1">
    <property type="entry name" value="MEMBRANE PROTEIN"/>
    <property type="match status" value="1"/>
</dbReference>
<feature type="region of interest" description="Disordered" evidence="1">
    <location>
        <begin position="155"/>
        <end position="208"/>
    </location>
</feature>
<name>A0ABS7FSC4_9ACTN</name>
<evidence type="ECO:0000313" key="3">
    <source>
        <dbReference type="EMBL" id="MBW8482472.1"/>
    </source>
</evidence>
<dbReference type="InterPro" id="IPR036259">
    <property type="entry name" value="MFS_trans_sf"/>
</dbReference>
<evidence type="ECO:0000256" key="1">
    <source>
        <dbReference type="SAM" id="MobiDB-lite"/>
    </source>
</evidence>
<reference evidence="3 4" key="1">
    <citation type="submission" date="2021-07" db="EMBL/GenBank/DDBJ databases">
        <title>Actinomadura sp. PM05-2 isolated from lichen.</title>
        <authorList>
            <person name="Somphong A."/>
            <person name="Phongsopitanun W."/>
            <person name="Tanasupawat S."/>
            <person name="Peongsungnone V."/>
        </authorList>
    </citation>
    <scope>NUCLEOTIDE SEQUENCE [LARGE SCALE GENOMIC DNA]</scope>
    <source>
        <strain evidence="3 4">PM05-2</strain>
    </source>
</reference>
<feature type="transmembrane region" description="Helical" evidence="2">
    <location>
        <begin position="108"/>
        <end position="129"/>
    </location>
</feature>
<proteinExistence type="predicted"/>
<feature type="region of interest" description="Disordered" evidence="1">
    <location>
        <begin position="1"/>
        <end position="46"/>
    </location>
</feature>
<dbReference type="Pfam" id="PF04341">
    <property type="entry name" value="DUF485"/>
    <property type="match status" value="1"/>
</dbReference>
<organism evidence="3 4">
    <name type="scientific">Actinomadura parmotrematis</name>
    <dbReference type="NCBI Taxonomy" id="2864039"/>
    <lineage>
        <taxon>Bacteria</taxon>
        <taxon>Bacillati</taxon>
        <taxon>Actinomycetota</taxon>
        <taxon>Actinomycetes</taxon>
        <taxon>Streptosporangiales</taxon>
        <taxon>Thermomonosporaceae</taxon>
        <taxon>Actinomadura</taxon>
    </lineage>
</organism>
<keyword evidence="4" id="KW-1185">Reference proteome</keyword>
<keyword evidence="2" id="KW-0472">Membrane</keyword>
<dbReference type="Proteomes" id="UP000774570">
    <property type="component" value="Unassembled WGS sequence"/>
</dbReference>
<dbReference type="SUPFAM" id="SSF103473">
    <property type="entry name" value="MFS general substrate transporter"/>
    <property type="match status" value="1"/>
</dbReference>
<dbReference type="PANTHER" id="PTHR38441">
    <property type="entry name" value="INTEGRAL MEMBRANE PROTEIN-RELATED"/>
    <property type="match status" value="1"/>
</dbReference>
<protein>
    <submittedName>
        <fullName evidence="3">DUF485 domain-containing protein</fullName>
    </submittedName>
</protein>
<gene>
    <name evidence="3" type="ORF">K1Y72_08865</name>
</gene>
<evidence type="ECO:0000256" key="2">
    <source>
        <dbReference type="SAM" id="Phobius"/>
    </source>
</evidence>
<accession>A0ABS7FSC4</accession>
<feature type="compositionally biased region" description="Low complexity" evidence="1">
    <location>
        <begin position="155"/>
        <end position="174"/>
    </location>
</feature>
<dbReference type="InterPro" id="IPR007436">
    <property type="entry name" value="DUF485"/>
</dbReference>
<feature type="transmembrane region" description="Helical" evidence="2">
    <location>
        <begin position="74"/>
        <end position="96"/>
    </location>
</feature>
<keyword evidence="2" id="KW-0812">Transmembrane</keyword>
<sequence length="208" mass="21613">MASPVPPFRAPSSPSFGDDEEEHLPEVCVTTESSGAGASPGPGPAGGGGLDEATYLSIDESPEFARLRSAFRRFVFPMTAAFLVWYLLYVVLSAYARGFMGTKVFGNVNVALLFGLLQFVSTFLIAWLYERYARNRLEPLADGVRAGIPGAAAAAPAAEETAPAAPAAGPGTTEQDTTEPGVTGPGTAGPSTAEERRAGGDGPEEETR</sequence>
<feature type="compositionally biased region" description="Basic and acidic residues" evidence="1">
    <location>
        <begin position="193"/>
        <end position="208"/>
    </location>
</feature>